<proteinExistence type="predicted"/>
<dbReference type="Proteomes" id="UP000077154">
    <property type="component" value="Unassembled WGS sequence"/>
</dbReference>
<dbReference type="EMBL" id="KV441406">
    <property type="protein sequence ID" value="OAF55900.2"/>
    <property type="molecule type" value="Genomic_DNA"/>
</dbReference>
<evidence type="ECO:0000313" key="1">
    <source>
        <dbReference type="EMBL" id="OAF55900.2"/>
    </source>
</evidence>
<gene>
    <name evidence="1" type="ORF">VC83_07924</name>
</gene>
<protein>
    <submittedName>
        <fullName evidence="1">Uncharacterized protein</fullName>
    </submittedName>
</protein>
<dbReference type="RefSeq" id="XP_024321199.1">
    <property type="nucleotide sequence ID" value="XM_024471488.1"/>
</dbReference>
<name>A0A177A2U0_9PEZI</name>
<organism evidence="1">
    <name type="scientific">Pseudogymnoascus destructans</name>
    <dbReference type="NCBI Taxonomy" id="655981"/>
    <lineage>
        <taxon>Eukaryota</taxon>
        <taxon>Fungi</taxon>
        <taxon>Dikarya</taxon>
        <taxon>Ascomycota</taxon>
        <taxon>Pezizomycotina</taxon>
        <taxon>Leotiomycetes</taxon>
        <taxon>Thelebolales</taxon>
        <taxon>Thelebolaceae</taxon>
        <taxon>Pseudogymnoascus</taxon>
    </lineage>
</organism>
<dbReference type="GeneID" id="36290968"/>
<dbReference type="AlphaFoldDB" id="A0A177A2U0"/>
<reference evidence="1" key="1">
    <citation type="submission" date="2016-03" db="EMBL/GenBank/DDBJ databases">
        <title>Updated assembly of Pseudogymnoascus destructans, the fungus causing white-nose syndrome of bats.</title>
        <authorList>
            <person name="Palmer J.M."/>
            <person name="Drees K.P."/>
            <person name="Foster J.T."/>
            <person name="Lindner D.L."/>
        </authorList>
    </citation>
    <scope>NUCLEOTIDE SEQUENCE [LARGE SCALE GENOMIC DNA]</scope>
    <source>
        <strain evidence="1">20631-21</strain>
    </source>
</reference>
<dbReference type="VEuPathDB" id="FungiDB:GMDG_04729"/>
<sequence length="138" mass="15370">MQRSRASVDVRLSREHGWVGVIPDCILVVCMWVRRWRPGATGMRVSRTIDARAASIAEGGRREVSVAHLAAGRSTAVKRESALRLLQQLFITATFDRDASAFALWHLYSNILEVRSAPLRNPVGWSPRNLSADSSRTT</sequence>
<accession>A0A177A2U0</accession>